<name>A0A0A5HQA7_9BACI</name>
<evidence type="ECO:0000313" key="2">
    <source>
        <dbReference type="Proteomes" id="UP000030403"/>
    </source>
</evidence>
<dbReference type="AlphaFoldDB" id="A0A0A5HQA7"/>
<gene>
    <name evidence="1" type="ORF">N783_13670</name>
</gene>
<keyword evidence="2" id="KW-1185">Reference proteome</keyword>
<organism evidence="1 2">
    <name type="scientific">Pontibacillus marinus BH030004 = DSM 16465</name>
    <dbReference type="NCBI Taxonomy" id="1385511"/>
    <lineage>
        <taxon>Bacteria</taxon>
        <taxon>Bacillati</taxon>
        <taxon>Bacillota</taxon>
        <taxon>Bacilli</taxon>
        <taxon>Bacillales</taxon>
        <taxon>Bacillaceae</taxon>
        <taxon>Pontibacillus</taxon>
    </lineage>
</organism>
<evidence type="ECO:0000313" key="1">
    <source>
        <dbReference type="EMBL" id="KGX85807.1"/>
    </source>
</evidence>
<dbReference type="RefSeq" id="WP_027446066.1">
    <property type="nucleotide sequence ID" value="NZ_AULJ01000020.1"/>
</dbReference>
<dbReference type="EMBL" id="AVPF01000036">
    <property type="protein sequence ID" value="KGX85807.1"/>
    <property type="molecule type" value="Genomic_DNA"/>
</dbReference>
<dbReference type="STRING" id="1385511.GCA_000425225_02059"/>
<dbReference type="OrthoDB" id="2382008at2"/>
<reference evidence="1 2" key="1">
    <citation type="submission" date="2013-08" db="EMBL/GenBank/DDBJ databases">
        <authorList>
            <person name="Huang J."/>
            <person name="Wang G."/>
        </authorList>
    </citation>
    <scope>NUCLEOTIDE SEQUENCE [LARGE SCALE GENOMIC DNA]</scope>
    <source>
        <strain evidence="1 2">BH030004</strain>
    </source>
</reference>
<accession>A0A0A5HQA7</accession>
<sequence length="83" mass="9498">MSQPYLCPNCKTNRTRFNLIEQVSKPIKMDPQTGETVEEYTNDNLSPMHMKYNGSELRVQCAACGVIEDEITFIKRAQLNQSV</sequence>
<comment type="caution">
    <text evidence="1">The sequence shown here is derived from an EMBL/GenBank/DDBJ whole genome shotgun (WGS) entry which is preliminary data.</text>
</comment>
<protein>
    <submittedName>
        <fullName evidence="1">DNA alkylation repair protein</fullName>
    </submittedName>
</protein>
<proteinExistence type="predicted"/>
<dbReference type="Proteomes" id="UP000030403">
    <property type="component" value="Unassembled WGS sequence"/>
</dbReference>
<dbReference type="eggNOG" id="ENOG50333R2">
    <property type="taxonomic scope" value="Bacteria"/>
</dbReference>